<gene>
    <name evidence="1" type="ORF">KBTEX_02825</name>
</gene>
<dbReference type="EMBL" id="MN079146">
    <property type="protein sequence ID" value="QEA06486.1"/>
    <property type="molecule type" value="Genomic_DNA"/>
</dbReference>
<accession>A0A5B8RCU0</accession>
<sequence length="112" mass="11611">MNPAVWRRLLLMLIICGIALPVLADRGAGVTLRVGDDEVRVYAVTAEARLPAPGLGSSGIELTDADLHCAQTHGMVRASLVSLDPCAPSVAVVTAKGAAPGYAVPPFRPPRT</sequence>
<dbReference type="AlphaFoldDB" id="A0A5B8RCU0"/>
<reference evidence="1" key="1">
    <citation type="submission" date="2019-06" db="EMBL/GenBank/DDBJ databases">
        <authorList>
            <person name="Murdoch R.W."/>
            <person name="Fathepure B."/>
        </authorList>
    </citation>
    <scope>NUCLEOTIDE SEQUENCE</scope>
</reference>
<proteinExistence type="predicted"/>
<organism evidence="1">
    <name type="scientific">uncultured organism</name>
    <dbReference type="NCBI Taxonomy" id="155900"/>
    <lineage>
        <taxon>unclassified sequences</taxon>
        <taxon>environmental samples</taxon>
    </lineage>
</organism>
<protein>
    <submittedName>
        <fullName evidence="1">Uncharacterized protein</fullName>
    </submittedName>
</protein>
<name>A0A5B8RCU0_9ZZZZ</name>
<evidence type="ECO:0000313" key="1">
    <source>
        <dbReference type="EMBL" id="QEA06486.1"/>
    </source>
</evidence>